<evidence type="ECO:0000313" key="3">
    <source>
        <dbReference type="Proteomes" id="UP000463470"/>
    </source>
</evidence>
<dbReference type="RefSeq" id="WP_161258336.1">
    <property type="nucleotide sequence ID" value="NZ_WXEY01000008.1"/>
</dbReference>
<name>A0A845LAK9_9FIRM</name>
<keyword evidence="3" id="KW-1185">Reference proteome</keyword>
<proteinExistence type="predicted"/>
<dbReference type="Gene3D" id="3.30.750.24">
    <property type="entry name" value="STAS domain"/>
    <property type="match status" value="1"/>
</dbReference>
<dbReference type="GO" id="GO:0043856">
    <property type="term" value="F:anti-sigma factor antagonist activity"/>
    <property type="evidence" value="ECO:0007669"/>
    <property type="project" value="TreeGrafter"/>
</dbReference>
<dbReference type="AlphaFoldDB" id="A0A845LAK9"/>
<dbReference type="Pfam" id="PF01740">
    <property type="entry name" value="STAS"/>
    <property type="match status" value="1"/>
</dbReference>
<protein>
    <submittedName>
        <fullName evidence="2">STAS domain-containing protein</fullName>
    </submittedName>
</protein>
<sequence>MRFEKEGDRLILLIDTDLTANRVKEIVDEAKRRVAQQGEYDKLVIDLTRVQYIDSTGISFIIGLYKSTCGNGKNFRLTGLNEDLLGLFRLMKLDKIFDMSAAG</sequence>
<dbReference type="PROSITE" id="PS50801">
    <property type="entry name" value="STAS"/>
    <property type="match status" value="1"/>
</dbReference>
<organism evidence="2 3">
    <name type="scientific">Heliomicrobium undosum</name>
    <dbReference type="NCBI Taxonomy" id="121734"/>
    <lineage>
        <taxon>Bacteria</taxon>
        <taxon>Bacillati</taxon>
        <taxon>Bacillota</taxon>
        <taxon>Clostridia</taxon>
        <taxon>Eubacteriales</taxon>
        <taxon>Heliobacteriaceae</taxon>
        <taxon>Heliomicrobium</taxon>
    </lineage>
</organism>
<accession>A0A845LAK9</accession>
<gene>
    <name evidence="2" type="ORF">GTO91_09620</name>
</gene>
<reference evidence="2 3" key="1">
    <citation type="submission" date="2020-01" db="EMBL/GenBank/DDBJ databases">
        <title>Whole-genome sequence of Heliobacterium undosum DSM 13378.</title>
        <authorList>
            <person name="Kyndt J.A."/>
            <person name="Meyer T.E."/>
        </authorList>
    </citation>
    <scope>NUCLEOTIDE SEQUENCE [LARGE SCALE GENOMIC DNA]</scope>
    <source>
        <strain evidence="2 3">DSM 13378</strain>
    </source>
</reference>
<evidence type="ECO:0000259" key="1">
    <source>
        <dbReference type="PROSITE" id="PS50801"/>
    </source>
</evidence>
<evidence type="ECO:0000313" key="2">
    <source>
        <dbReference type="EMBL" id="MZP29961.1"/>
    </source>
</evidence>
<dbReference type="SUPFAM" id="SSF52091">
    <property type="entry name" value="SpoIIaa-like"/>
    <property type="match status" value="1"/>
</dbReference>
<dbReference type="CDD" id="cd07043">
    <property type="entry name" value="STAS_anti-anti-sigma_factors"/>
    <property type="match status" value="1"/>
</dbReference>
<dbReference type="PANTHER" id="PTHR33495">
    <property type="entry name" value="ANTI-SIGMA FACTOR ANTAGONIST TM_1081-RELATED-RELATED"/>
    <property type="match status" value="1"/>
</dbReference>
<dbReference type="InterPro" id="IPR002645">
    <property type="entry name" value="STAS_dom"/>
</dbReference>
<dbReference type="InterPro" id="IPR036513">
    <property type="entry name" value="STAS_dom_sf"/>
</dbReference>
<dbReference type="EMBL" id="WXEY01000008">
    <property type="protein sequence ID" value="MZP29961.1"/>
    <property type="molecule type" value="Genomic_DNA"/>
</dbReference>
<comment type="caution">
    <text evidence="2">The sequence shown here is derived from an EMBL/GenBank/DDBJ whole genome shotgun (WGS) entry which is preliminary data.</text>
</comment>
<dbReference type="OrthoDB" id="9796601at2"/>
<feature type="domain" description="STAS" evidence="1">
    <location>
        <begin position="1"/>
        <end position="103"/>
    </location>
</feature>
<dbReference type="Proteomes" id="UP000463470">
    <property type="component" value="Unassembled WGS sequence"/>
</dbReference>